<dbReference type="AlphaFoldDB" id="A0A9E8SL75"/>
<proteinExistence type="inferred from homology"/>
<dbReference type="PANTHER" id="PTHR30069">
    <property type="entry name" value="TONB-DEPENDENT OUTER MEMBRANE RECEPTOR"/>
    <property type="match status" value="1"/>
</dbReference>
<dbReference type="EMBL" id="CP112998">
    <property type="protein sequence ID" value="WAC11969.1"/>
    <property type="molecule type" value="Genomic_DNA"/>
</dbReference>
<evidence type="ECO:0000256" key="9">
    <source>
        <dbReference type="ARBA" id="ARBA00023237"/>
    </source>
</evidence>
<feature type="signal peptide" evidence="12">
    <location>
        <begin position="1"/>
        <end position="18"/>
    </location>
</feature>
<dbReference type="CDD" id="cd01347">
    <property type="entry name" value="ligand_gated_channel"/>
    <property type="match status" value="1"/>
</dbReference>
<evidence type="ECO:0000313" key="15">
    <source>
        <dbReference type="EMBL" id="WAC11969.1"/>
    </source>
</evidence>
<dbReference type="GO" id="GO:0009279">
    <property type="term" value="C:cell outer membrane"/>
    <property type="evidence" value="ECO:0007669"/>
    <property type="project" value="UniProtKB-SubCell"/>
</dbReference>
<keyword evidence="5 12" id="KW-0732">Signal</keyword>
<evidence type="ECO:0000256" key="8">
    <source>
        <dbReference type="ARBA" id="ARBA00023170"/>
    </source>
</evidence>
<gene>
    <name evidence="15" type="ORF">ON006_30100</name>
</gene>
<dbReference type="InterPro" id="IPR039426">
    <property type="entry name" value="TonB-dep_rcpt-like"/>
</dbReference>
<evidence type="ECO:0000256" key="6">
    <source>
        <dbReference type="ARBA" id="ARBA00023077"/>
    </source>
</evidence>
<keyword evidence="4 10" id="KW-0812">Transmembrane</keyword>
<evidence type="ECO:0000259" key="13">
    <source>
        <dbReference type="Pfam" id="PF00593"/>
    </source>
</evidence>
<evidence type="ECO:0000259" key="14">
    <source>
        <dbReference type="Pfam" id="PF07715"/>
    </source>
</evidence>
<sequence length="692" mass="77488">MKIRLFSLLLFITTAALAQEEMSRKDSVRINNLNEVVVTATRTEKLLSQIPVPVTQISSAEIRNRGMVRLNEILAEQTGLTIVTDHGKGIQMQGFSPEYTMIMIDGEPVIGRTSGTLELSRIATTNIDKIEIVKGPSSSLYGSEAMAGVINIITQKQKDGFSSSLSARYGTNNNTDLSVESGFRKNKFDIGGFANRNSSSGYALRPETGTKTVSPFEAYTFNLRSGYQLTPKSDLRVSVRYFDSEQDDRYFTNDRFASGKGKERNLSIAPSYRIRFNEKLNSSARLYYSSYKTKSLYNYEDNHTLFDQTFFDQTFTRGELQTDYAVVPGLKVTAGAGAVHETVEATRYEDLQSFNSGYGYVQADWQPLTRLSIIVGGRFDAHSEYKSQFSPKLAASYKVTDRFMILASAGKGYKAPDFRQLYLNFTNTAVGYSVFGYIGVADRLKELQNVGLIERVLIDPTTLQSLNAESSTSFNTGFRYAPVPRLSITFNAFRNNIKNLISTQPIALKTNGLFVYSYFNLNSVVTQGAETEITYSFAKNFEVALGVQYLDAFDQAEKDKIKAGEVYTKDENNRTRLVRMSEYGGLYNRSKWMVNARISYNNTEKGFTASIRSIYRGKYGISDIDGNGILNADSEYVNGYNVLNASVSKSFYKNRLRLQITAENLLNYKDIASVSNLPGRLLYGGVSFNFNK</sequence>
<evidence type="ECO:0000256" key="1">
    <source>
        <dbReference type="ARBA" id="ARBA00004571"/>
    </source>
</evidence>
<dbReference type="Proteomes" id="UP001164653">
    <property type="component" value="Chromosome"/>
</dbReference>
<keyword evidence="6 11" id="KW-0798">TonB box</keyword>
<keyword evidence="2 10" id="KW-0813">Transport</keyword>
<evidence type="ECO:0000313" key="16">
    <source>
        <dbReference type="Proteomes" id="UP001164653"/>
    </source>
</evidence>
<comment type="subcellular location">
    <subcellularLocation>
        <location evidence="1 10">Cell outer membrane</location>
        <topology evidence="1 10">Multi-pass membrane protein</topology>
    </subcellularLocation>
</comment>
<dbReference type="GO" id="GO:0015344">
    <property type="term" value="F:siderophore uptake transmembrane transporter activity"/>
    <property type="evidence" value="ECO:0007669"/>
    <property type="project" value="TreeGrafter"/>
</dbReference>
<evidence type="ECO:0000256" key="11">
    <source>
        <dbReference type="RuleBase" id="RU003357"/>
    </source>
</evidence>
<protein>
    <submittedName>
        <fullName evidence="15">TonB-dependent receptor</fullName>
    </submittedName>
</protein>
<dbReference type="InterPro" id="IPR000531">
    <property type="entry name" value="Beta-barrel_TonB"/>
</dbReference>
<evidence type="ECO:0000256" key="4">
    <source>
        <dbReference type="ARBA" id="ARBA00022692"/>
    </source>
</evidence>
<dbReference type="SUPFAM" id="SSF56935">
    <property type="entry name" value="Porins"/>
    <property type="match status" value="1"/>
</dbReference>
<keyword evidence="9 10" id="KW-0998">Cell outer membrane</keyword>
<dbReference type="RefSeq" id="WP_244822163.1">
    <property type="nucleotide sequence ID" value="NZ_CP112998.1"/>
</dbReference>
<dbReference type="InterPro" id="IPR012910">
    <property type="entry name" value="Plug_dom"/>
</dbReference>
<accession>A0A9E8SL75</accession>
<evidence type="ECO:0000256" key="2">
    <source>
        <dbReference type="ARBA" id="ARBA00022448"/>
    </source>
</evidence>
<comment type="similarity">
    <text evidence="10 11">Belongs to the TonB-dependent receptor family.</text>
</comment>
<dbReference type="PANTHER" id="PTHR30069:SF29">
    <property type="entry name" value="HEMOGLOBIN AND HEMOGLOBIN-HAPTOGLOBIN-BINDING PROTEIN 1-RELATED"/>
    <property type="match status" value="1"/>
</dbReference>
<keyword evidence="8 15" id="KW-0675">Receptor</keyword>
<evidence type="ECO:0000256" key="3">
    <source>
        <dbReference type="ARBA" id="ARBA00022452"/>
    </source>
</evidence>
<evidence type="ECO:0000256" key="12">
    <source>
        <dbReference type="SAM" id="SignalP"/>
    </source>
</evidence>
<dbReference type="Pfam" id="PF00593">
    <property type="entry name" value="TonB_dep_Rec_b-barrel"/>
    <property type="match status" value="1"/>
</dbReference>
<reference evidence="15" key="1">
    <citation type="submission" date="2022-11" db="EMBL/GenBank/DDBJ databases">
        <title>Dyadobacter pollutisoli sp. nov., isolated from plastic dumped soil.</title>
        <authorList>
            <person name="Kim J.M."/>
            <person name="Kim K.R."/>
            <person name="Lee J.K."/>
            <person name="Hao L."/>
            <person name="Jeon C.O."/>
        </authorList>
    </citation>
    <scope>NUCLEOTIDE SEQUENCE</scope>
    <source>
        <strain evidence="15">U1</strain>
    </source>
</reference>
<keyword evidence="7 10" id="KW-0472">Membrane</keyword>
<evidence type="ECO:0000256" key="5">
    <source>
        <dbReference type="ARBA" id="ARBA00022729"/>
    </source>
</evidence>
<name>A0A9E8SL75_9BACT</name>
<dbReference type="InterPro" id="IPR036942">
    <property type="entry name" value="Beta-barrel_TonB_sf"/>
</dbReference>
<dbReference type="InterPro" id="IPR037066">
    <property type="entry name" value="Plug_dom_sf"/>
</dbReference>
<dbReference type="KEGG" id="dpf:ON006_30100"/>
<dbReference type="GO" id="GO:0044718">
    <property type="term" value="P:siderophore transmembrane transport"/>
    <property type="evidence" value="ECO:0007669"/>
    <property type="project" value="TreeGrafter"/>
</dbReference>
<evidence type="ECO:0000256" key="10">
    <source>
        <dbReference type="PROSITE-ProRule" id="PRU01360"/>
    </source>
</evidence>
<dbReference type="PROSITE" id="PS52016">
    <property type="entry name" value="TONB_DEPENDENT_REC_3"/>
    <property type="match status" value="1"/>
</dbReference>
<dbReference type="Gene3D" id="2.170.130.10">
    <property type="entry name" value="TonB-dependent receptor, plug domain"/>
    <property type="match status" value="1"/>
</dbReference>
<organism evidence="15 16">
    <name type="scientific">Dyadobacter pollutisoli</name>
    <dbReference type="NCBI Taxonomy" id="2910158"/>
    <lineage>
        <taxon>Bacteria</taxon>
        <taxon>Pseudomonadati</taxon>
        <taxon>Bacteroidota</taxon>
        <taxon>Cytophagia</taxon>
        <taxon>Cytophagales</taxon>
        <taxon>Spirosomataceae</taxon>
        <taxon>Dyadobacter</taxon>
    </lineage>
</organism>
<keyword evidence="16" id="KW-1185">Reference proteome</keyword>
<evidence type="ECO:0000256" key="7">
    <source>
        <dbReference type="ARBA" id="ARBA00023136"/>
    </source>
</evidence>
<feature type="domain" description="TonB-dependent receptor-like beta-barrel" evidence="13">
    <location>
        <begin position="169"/>
        <end position="665"/>
    </location>
</feature>
<keyword evidence="3 10" id="KW-1134">Transmembrane beta strand</keyword>
<dbReference type="Pfam" id="PF07715">
    <property type="entry name" value="Plug"/>
    <property type="match status" value="1"/>
</dbReference>
<feature type="chain" id="PRO_5039185138" evidence="12">
    <location>
        <begin position="19"/>
        <end position="692"/>
    </location>
</feature>
<feature type="domain" description="TonB-dependent receptor plug" evidence="14">
    <location>
        <begin position="48"/>
        <end position="149"/>
    </location>
</feature>
<dbReference type="Gene3D" id="2.40.170.20">
    <property type="entry name" value="TonB-dependent receptor, beta-barrel domain"/>
    <property type="match status" value="1"/>
</dbReference>